<dbReference type="InterPro" id="IPR050486">
    <property type="entry name" value="Mannose-1P_guanyltransferase"/>
</dbReference>
<accession>A0A1I7H5S9</accession>
<dbReference type="InterPro" id="IPR029044">
    <property type="entry name" value="Nucleotide-diphossugar_trans"/>
</dbReference>
<protein>
    <submittedName>
        <fullName evidence="3">CBS domain-containing protein</fullName>
    </submittedName>
</protein>
<name>A0A1I7H5S9_9BACT</name>
<organism evidence="3 4">
    <name type="scientific">Pontibacter akesuensis</name>
    <dbReference type="NCBI Taxonomy" id="388950"/>
    <lineage>
        <taxon>Bacteria</taxon>
        <taxon>Pseudomonadati</taxon>
        <taxon>Bacteroidota</taxon>
        <taxon>Cytophagia</taxon>
        <taxon>Cytophagales</taxon>
        <taxon>Hymenobacteraceae</taxon>
        <taxon>Pontibacter</taxon>
    </lineage>
</organism>
<dbReference type="SUPFAM" id="SSF53448">
    <property type="entry name" value="Nucleotide-diphospho-sugar transferases"/>
    <property type="match status" value="1"/>
</dbReference>
<dbReference type="InterPro" id="IPR000644">
    <property type="entry name" value="CBS_dom"/>
</dbReference>
<dbReference type="Pfam" id="PF00483">
    <property type="entry name" value="NTP_transferase"/>
    <property type="match status" value="1"/>
</dbReference>
<dbReference type="CDD" id="cd06426">
    <property type="entry name" value="NTP_transferase_like_2"/>
    <property type="match status" value="1"/>
</dbReference>
<dbReference type="InterPro" id="IPR005835">
    <property type="entry name" value="NTP_transferase_dom"/>
</dbReference>
<evidence type="ECO:0000313" key="4">
    <source>
        <dbReference type="Proteomes" id="UP000182491"/>
    </source>
</evidence>
<proteinExistence type="predicted"/>
<dbReference type="SUPFAM" id="SSF54631">
    <property type="entry name" value="CBS-domain pair"/>
    <property type="match status" value="1"/>
</dbReference>
<dbReference type="InterPro" id="IPR046342">
    <property type="entry name" value="CBS_dom_sf"/>
</dbReference>
<dbReference type="Pfam" id="PF00571">
    <property type="entry name" value="CBS"/>
    <property type="match status" value="1"/>
</dbReference>
<evidence type="ECO:0000313" key="3">
    <source>
        <dbReference type="EMBL" id="SFU56012.1"/>
    </source>
</evidence>
<dbReference type="PANTHER" id="PTHR22572">
    <property type="entry name" value="SUGAR-1-PHOSPHATE GUANYL TRANSFERASE"/>
    <property type="match status" value="1"/>
</dbReference>
<dbReference type="STRING" id="388950.GCA_001611675_00627"/>
<dbReference type="Gene3D" id="3.10.580.10">
    <property type="entry name" value="CBS-domain"/>
    <property type="match status" value="1"/>
</dbReference>
<dbReference type="Gene3D" id="3.90.550.10">
    <property type="entry name" value="Spore Coat Polysaccharide Biosynthesis Protein SpsA, Chain A"/>
    <property type="match status" value="1"/>
</dbReference>
<evidence type="ECO:0000259" key="2">
    <source>
        <dbReference type="Pfam" id="PF00571"/>
    </source>
</evidence>
<gene>
    <name evidence="3" type="ORF">SAMN04487941_1529</name>
</gene>
<dbReference type="AlphaFoldDB" id="A0A1I7H5S9"/>
<dbReference type="RefSeq" id="WP_068836817.1">
    <property type="nucleotide sequence ID" value="NZ_BMXC01000001.1"/>
</dbReference>
<feature type="domain" description="Nucleotidyl transferase" evidence="1">
    <location>
        <begin position="121"/>
        <end position="344"/>
    </location>
</feature>
<keyword evidence="4" id="KW-1185">Reference proteome</keyword>
<evidence type="ECO:0000259" key="1">
    <source>
        <dbReference type="Pfam" id="PF00483"/>
    </source>
</evidence>
<dbReference type="OrthoDB" id="9813880at2"/>
<feature type="domain" description="CBS" evidence="2">
    <location>
        <begin position="9"/>
        <end position="52"/>
    </location>
</feature>
<sequence>MIDYRKHIIKSQSTLKEALVQLNELALDAILFVVDEKERLLGSLTDGDIRRGFLKGLTLEDLVDSFTQPNPKFVQRGNYTIDEVITYRKNNYKIIPVLCKEGRIANIINFRFLKSYLPIDAILMAGGRGERLRPHTDTTPKPLLKIGDKPIIEHNIDRLVSFGIDDIWISVRYLGEQLEEYFADGSSKYINIKYVWEDAPLGTLGAVSKIKDLQHDYILVSNSDLLTNLDYEDFFIDFIKKDAAISVVTIPYTVKVPYAVLETEDNNIKSFKEKPSYTYYSNGGIYLLKKEVLEYIPRDSFYNTTDLMELLIKKGMKVNSYPLRGYWLDIGKPEDFQKAQEDIHHIKF</sequence>
<reference evidence="4" key="1">
    <citation type="submission" date="2016-10" db="EMBL/GenBank/DDBJ databases">
        <authorList>
            <person name="Varghese N."/>
        </authorList>
    </citation>
    <scope>NUCLEOTIDE SEQUENCE [LARGE SCALE GENOMIC DNA]</scope>
    <source>
        <strain evidence="4">DSM 18820</strain>
    </source>
</reference>
<dbReference type="EMBL" id="FPCA01000001">
    <property type="protein sequence ID" value="SFU56012.1"/>
    <property type="molecule type" value="Genomic_DNA"/>
</dbReference>
<dbReference type="Proteomes" id="UP000182491">
    <property type="component" value="Unassembled WGS sequence"/>
</dbReference>